<dbReference type="EMBL" id="BLJN01000001">
    <property type="protein sequence ID" value="GFE79004.1"/>
    <property type="molecule type" value="Genomic_DNA"/>
</dbReference>
<dbReference type="RefSeq" id="WP_161810833.1">
    <property type="nucleotide sequence ID" value="NZ_BLJN01000001.1"/>
</dbReference>
<gene>
    <name evidence="2" type="ORF">GCM10011487_10040</name>
</gene>
<evidence type="ECO:0000313" key="3">
    <source>
        <dbReference type="Proteomes" id="UP000445000"/>
    </source>
</evidence>
<dbReference type="InterPro" id="IPR007803">
    <property type="entry name" value="Asp/Arg/Pro-Hydrxlase"/>
</dbReference>
<dbReference type="InterPro" id="IPR027443">
    <property type="entry name" value="IPNS-like_sf"/>
</dbReference>
<dbReference type="SUPFAM" id="SSF51197">
    <property type="entry name" value="Clavaminate synthase-like"/>
    <property type="match status" value="1"/>
</dbReference>
<protein>
    <recommendedName>
        <fullName evidence="1">Aspartyl/asparaginy/proline hydroxylase domain-containing protein</fullName>
    </recommendedName>
</protein>
<comment type="caution">
    <text evidence="2">The sequence shown here is derived from an EMBL/GenBank/DDBJ whole genome shotgun (WGS) entry which is preliminary data.</text>
</comment>
<organism evidence="2 3">
    <name type="scientific">Steroidobacter agaridevorans</name>
    <dbReference type="NCBI Taxonomy" id="2695856"/>
    <lineage>
        <taxon>Bacteria</taxon>
        <taxon>Pseudomonadati</taxon>
        <taxon>Pseudomonadota</taxon>
        <taxon>Gammaproteobacteria</taxon>
        <taxon>Steroidobacterales</taxon>
        <taxon>Steroidobacteraceae</taxon>
        <taxon>Steroidobacter</taxon>
    </lineage>
</organism>
<name>A0A829Y6X0_9GAMM</name>
<keyword evidence="3" id="KW-1185">Reference proteome</keyword>
<dbReference type="Gene3D" id="2.60.120.330">
    <property type="entry name" value="B-lactam Antibiotic, Isopenicillin N Synthase, Chain"/>
    <property type="match status" value="1"/>
</dbReference>
<evidence type="ECO:0000259" key="1">
    <source>
        <dbReference type="Pfam" id="PF05118"/>
    </source>
</evidence>
<dbReference type="AlphaFoldDB" id="A0A829Y6X0"/>
<feature type="domain" description="Aspartyl/asparaginy/proline hydroxylase" evidence="1">
    <location>
        <begin position="77"/>
        <end position="181"/>
    </location>
</feature>
<dbReference type="Proteomes" id="UP000445000">
    <property type="component" value="Unassembled WGS sequence"/>
</dbReference>
<dbReference type="Pfam" id="PF05118">
    <property type="entry name" value="Asp_Arg_Hydrox"/>
    <property type="match status" value="1"/>
</dbReference>
<evidence type="ECO:0000313" key="2">
    <source>
        <dbReference type="EMBL" id="GFE79004.1"/>
    </source>
</evidence>
<proteinExistence type="predicted"/>
<sequence>MLDLPGHPVIDKTAVVGGCLRLPVRIDAQRLAAEVAVLPPTLWGSTGGRVGVHRNAEALFLRGYAPAQGALPIEDREPLAMLPYAREIIEQLIPAPPQRCLLARLPGGVSIDPHIDRAPYFAKTLRLHFPIESHEQVHMIAGELTYLMRPGEVWVLNNSAPHAVWNADPDRSRTHMICDFLPTPALLALMASGERDLGQHNAAVDRHFATHATG</sequence>
<reference evidence="3" key="1">
    <citation type="submission" date="2020-01" db="EMBL/GenBank/DDBJ databases">
        <title>'Steroidobacter agaridevorans' sp. nov., agar-degrading bacteria isolated from rhizosphere soils.</title>
        <authorList>
            <person name="Ikenaga M."/>
            <person name="Kataoka M."/>
            <person name="Murouchi A."/>
            <person name="Katsuragi S."/>
            <person name="Sakai M."/>
        </authorList>
    </citation>
    <scope>NUCLEOTIDE SEQUENCE [LARGE SCALE GENOMIC DNA]</scope>
    <source>
        <strain evidence="3">YU21-B</strain>
    </source>
</reference>
<accession>A0A829Y6X0</accession>